<dbReference type="RefSeq" id="WP_126806569.1">
    <property type="nucleotide sequence ID" value="NZ_PIPP01000002.1"/>
</dbReference>
<keyword evidence="14" id="KW-1185">Reference proteome</keyword>
<keyword evidence="9 12" id="KW-0201">Cytochrome c-type biogenesis</keyword>
<dbReference type="GO" id="GO:0017004">
    <property type="term" value="P:cytochrome complex assembly"/>
    <property type="evidence" value="ECO:0007669"/>
    <property type="project" value="UniProtKB-KW"/>
</dbReference>
<evidence type="ECO:0000256" key="4">
    <source>
        <dbReference type="ARBA" id="ARBA00016461"/>
    </source>
</evidence>
<dbReference type="NCBIfam" id="TIGR03141">
    <property type="entry name" value="cytochro_ccmD"/>
    <property type="match status" value="1"/>
</dbReference>
<comment type="similarity">
    <text evidence="3 12">Belongs to the CcmD/CycX/HelD family.</text>
</comment>
<dbReference type="GO" id="GO:0015886">
    <property type="term" value="P:heme transport"/>
    <property type="evidence" value="ECO:0007669"/>
    <property type="project" value="InterPro"/>
</dbReference>
<evidence type="ECO:0000256" key="11">
    <source>
        <dbReference type="ARBA" id="ARBA00023136"/>
    </source>
</evidence>
<keyword evidence="5 12" id="KW-0813">Transport</keyword>
<keyword evidence="6 12" id="KW-1003">Cell membrane</keyword>
<dbReference type="GO" id="GO:1903607">
    <property type="term" value="P:cytochrome c biosynthetic process"/>
    <property type="evidence" value="ECO:0007669"/>
    <property type="project" value="TreeGrafter"/>
</dbReference>
<dbReference type="InterPro" id="IPR007078">
    <property type="entry name" value="Haem_export_protD_CcmD"/>
</dbReference>
<sequence length="74" mass="8338">MQFDSWQAFINMGGYGIYVWSSFAGTFLCLGLLALEASWRRSVLAREATKQAARAERILRARAAKKRAAKEEPN</sequence>
<accession>A0A432WUE0</accession>
<proteinExistence type="inferred from homology"/>
<evidence type="ECO:0000256" key="6">
    <source>
        <dbReference type="ARBA" id="ARBA00022475"/>
    </source>
</evidence>
<evidence type="ECO:0000256" key="5">
    <source>
        <dbReference type="ARBA" id="ARBA00022448"/>
    </source>
</evidence>
<evidence type="ECO:0000256" key="7">
    <source>
        <dbReference type="ARBA" id="ARBA00022519"/>
    </source>
</evidence>
<reference evidence="14" key="1">
    <citation type="journal article" date="2018" name="Front. Microbiol.">
        <title>Genome-Based Analysis Reveals the Taxonomy and Diversity of the Family Idiomarinaceae.</title>
        <authorList>
            <person name="Liu Y."/>
            <person name="Lai Q."/>
            <person name="Shao Z."/>
        </authorList>
    </citation>
    <scope>NUCLEOTIDE SEQUENCE [LARGE SCALE GENOMIC DNA]</scope>
    <source>
        <strain evidence="14">AIS</strain>
    </source>
</reference>
<dbReference type="GO" id="GO:0005886">
    <property type="term" value="C:plasma membrane"/>
    <property type="evidence" value="ECO:0007669"/>
    <property type="project" value="UniProtKB-SubCell"/>
</dbReference>
<evidence type="ECO:0000313" key="13">
    <source>
        <dbReference type="EMBL" id="RUO37383.1"/>
    </source>
</evidence>
<evidence type="ECO:0000256" key="2">
    <source>
        <dbReference type="ARBA" id="ARBA00004377"/>
    </source>
</evidence>
<dbReference type="AlphaFoldDB" id="A0A432WUE0"/>
<dbReference type="OrthoDB" id="9815607at2"/>
<dbReference type="Pfam" id="PF04995">
    <property type="entry name" value="CcmD"/>
    <property type="match status" value="1"/>
</dbReference>
<keyword evidence="8 12" id="KW-0812">Transmembrane</keyword>
<name>A0A432WUE0_9GAMM</name>
<evidence type="ECO:0000256" key="10">
    <source>
        <dbReference type="ARBA" id="ARBA00022989"/>
    </source>
</evidence>
<dbReference type="PANTHER" id="PTHR37531:SF1">
    <property type="entry name" value="HEME EXPORTER PROTEIN D"/>
    <property type="match status" value="1"/>
</dbReference>
<dbReference type="Proteomes" id="UP000286934">
    <property type="component" value="Unassembled WGS sequence"/>
</dbReference>
<evidence type="ECO:0000256" key="9">
    <source>
        <dbReference type="ARBA" id="ARBA00022748"/>
    </source>
</evidence>
<comment type="subcellular location">
    <subcellularLocation>
        <location evidence="2 12">Cell inner membrane</location>
        <topology evidence="2 12">Single-pass membrane protein</topology>
    </subcellularLocation>
</comment>
<evidence type="ECO:0000256" key="8">
    <source>
        <dbReference type="ARBA" id="ARBA00022692"/>
    </source>
</evidence>
<comment type="caution">
    <text evidence="13">The sequence shown here is derived from an EMBL/GenBank/DDBJ whole genome shotgun (WGS) entry which is preliminary data.</text>
</comment>
<feature type="transmembrane region" description="Helical" evidence="12">
    <location>
        <begin position="15"/>
        <end position="35"/>
    </location>
</feature>
<keyword evidence="7 12" id="KW-0997">Cell inner membrane</keyword>
<evidence type="ECO:0000313" key="14">
    <source>
        <dbReference type="Proteomes" id="UP000286934"/>
    </source>
</evidence>
<comment type="function">
    <text evidence="1 12">Required for the export of heme to the periplasm for the biogenesis of c-type cytochromes.</text>
</comment>
<organism evidence="13 14">
    <name type="scientific">Aliidiomarina shirensis</name>
    <dbReference type="NCBI Taxonomy" id="1048642"/>
    <lineage>
        <taxon>Bacteria</taxon>
        <taxon>Pseudomonadati</taxon>
        <taxon>Pseudomonadota</taxon>
        <taxon>Gammaproteobacteria</taxon>
        <taxon>Alteromonadales</taxon>
        <taxon>Idiomarinaceae</taxon>
        <taxon>Aliidiomarina</taxon>
    </lineage>
</organism>
<dbReference type="EMBL" id="PIPP01000002">
    <property type="protein sequence ID" value="RUO37383.1"/>
    <property type="molecule type" value="Genomic_DNA"/>
</dbReference>
<keyword evidence="11 12" id="KW-0472">Membrane</keyword>
<protein>
    <recommendedName>
        <fullName evidence="4 12">Heme exporter protein D</fullName>
    </recommendedName>
</protein>
<keyword evidence="10 12" id="KW-1133">Transmembrane helix</keyword>
<dbReference type="InterPro" id="IPR052075">
    <property type="entry name" value="Heme_exporter_D"/>
</dbReference>
<gene>
    <name evidence="13" type="primary">ccmD</name>
    <name evidence="13" type="ORF">CWE13_05335</name>
</gene>
<evidence type="ECO:0000256" key="3">
    <source>
        <dbReference type="ARBA" id="ARBA00008741"/>
    </source>
</evidence>
<evidence type="ECO:0000256" key="12">
    <source>
        <dbReference type="RuleBase" id="RU363101"/>
    </source>
</evidence>
<evidence type="ECO:0000256" key="1">
    <source>
        <dbReference type="ARBA" id="ARBA00002442"/>
    </source>
</evidence>
<dbReference type="PANTHER" id="PTHR37531">
    <property type="entry name" value="HEME EXPORTER PROTEIN D"/>
    <property type="match status" value="1"/>
</dbReference>